<dbReference type="Gene3D" id="3.90.870.10">
    <property type="entry name" value="DHBP synthase"/>
    <property type="match status" value="1"/>
</dbReference>
<keyword evidence="6 17" id="KW-0686">Riboflavin biosynthesis</keyword>
<keyword evidence="10 17" id="KW-0862">Zinc</keyword>
<dbReference type="CDD" id="cd00641">
    <property type="entry name" value="GTP_cyclohydro2"/>
    <property type="match status" value="1"/>
</dbReference>
<evidence type="ECO:0000256" key="11">
    <source>
        <dbReference type="ARBA" id="ARBA00022842"/>
    </source>
</evidence>
<feature type="binding site" evidence="17">
    <location>
        <begin position="297"/>
        <end position="299"/>
    </location>
    <ligand>
        <name>GTP</name>
        <dbReference type="ChEBI" id="CHEBI:37565"/>
    </ligand>
</feature>
<feature type="binding site" evidence="17">
    <location>
        <position position="30"/>
    </location>
    <ligand>
        <name>Mg(2+)</name>
        <dbReference type="ChEBI" id="CHEBI:18420"/>
        <label>2</label>
    </ligand>
</feature>
<evidence type="ECO:0000256" key="16">
    <source>
        <dbReference type="ARBA" id="ARBA00049295"/>
    </source>
</evidence>
<name>A0ABN6NIK2_THEBO</name>
<evidence type="ECO:0000256" key="7">
    <source>
        <dbReference type="ARBA" id="ARBA00022723"/>
    </source>
</evidence>
<feature type="binding site" evidence="17">
    <location>
        <position position="165"/>
    </location>
    <ligand>
        <name>D-ribulose 5-phosphate</name>
        <dbReference type="ChEBI" id="CHEBI:58121"/>
    </ligand>
</feature>
<feature type="binding site" evidence="17">
    <location>
        <position position="270"/>
    </location>
    <ligand>
        <name>Zn(2+)</name>
        <dbReference type="ChEBI" id="CHEBI:29105"/>
        <note>catalytic</note>
    </ligand>
</feature>
<evidence type="ECO:0000256" key="6">
    <source>
        <dbReference type="ARBA" id="ARBA00022619"/>
    </source>
</evidence>
<feature type="binding site" evidence="17">
    <location>
        <position position="354"/>
    </location>
    <ligand>
        <name>GTP</name>
        <dbReference type="ChEBI" id="CHEBI:37565"/>
    </ligand>
</feature>
<dbReference type="Pfam" id="PF00925">
    <property type="entry name" value="GTP_cyclohydro2"/>
    <property type="match status" value="1"/>
</dbReference>
<evidence type="ECO:0000256" key="9">
    <source>
        <dbReference type="ARBA" id="ARBA00022801"/>
    </source>
</evidence>
<dbReference type="Pfam" id="PF00926">
    <property type="entry name" value="DHBP_synthase"/>
    <property type="match status" value="1"/>
</dbReference>
<evidence type="ECO:0000256" key="13">
    <source>
        <dbReference type="ARBA" id="ARBA00023211"/>
    </source>
</evidence>
<feature type="binding site" evidence="17">
    <location>
        <position position="144"/>
    </location>
    <ligand>
        <name>Mg(2+)</name>
        <dbReference type="ChEBI" id="CHEBI:18420"/>
        <label>2</label>
    </ligand>
</feature>
<evidence type="ECO:0000256" key="8">
    <source>
        <dbReference type="ARBA" id="ARBA00022741"/>
    </source>
</evidence>
<dbReference type="PANTHER" id="PTHR21327">
    <property type="entry name" value="GTP CYCLOHYDROLASE II-RELATED"/>
    <property type="match status" value="1"/>
</dbReference>
<accession>A0ABN6NIK2</accession>
<keyword evidence="13 17" id="KW-0464">Manganese</keyword>
<dbReference type="EMBL" id="AP025593">
    <property type="protein sequence ID" value="BDG16175.1"/>
    <property type="molecule type" value="Genomic_DNA"/>
</dbReference>
<evidence type="ECO:0000256" key="3">
    <source>
        <dbReference type="ARBA" id="ARBA00004853"/>
    </source>
</evidence>
<keyword evidence="14 17" id="KW-0456">Lyase</keyword>
<comment type="pathway">
    <text evidence="3 17">Cofactor biosynthesis; riboflavin biosynthesis; 5-amino-6-(D-ribitylamino)uracil from GTP: step 1/4.</text>
</comment>
<evidence type="ECO:0000256" key="14">
    <source>
        <dbReference type="ARBA" id="ARBA00023239"/>
    </source>
</evidence>
<dbReference type="PANTHER" id="PTHR21327:SF18">
    <property type="entry name" value="3,4-DIHYDROXY-2-BUTANONE 4-PHOSPHATE SYNTHASE"/>
    <property type="match status" value="1"/>
</dbReference>
<evidence type="ECO:0000256" key="12">
    <source>
        <dbReference type="ARBA" id="ARBA00023134"/>
    </source>
</evidence>
<dbReference type="InterPro" id="IPR016299">
    <property type="entry name" value="Riboflavin_synth_RibBA"/>
</dbReference>
<comment type="similarity">
    <text evidence="17">In the C-terminal section; belongs to the GTP cyclohydrolase II family.</text>
</comment>
<evidence type="ECO:0000259" key="18">
    <source>
        <dbReference type="Pfam" id="PF00925"/>
    </source>
</evidence>
<keyword evidence="20" id="KW-1185">Reference proteome</keyword>
<feature type="binding site" evidence="17">
    <location>
        <position position="275"/>
    </location>
    <ligand>
        <name>GTP</name>
        <dbReference type="ChEBI" id="CHEBI:37565"/>
    </ligand>
</feature>
<feature type="region of interest" description="DHBP synthase" evidence="17">
    <location>
        <begin position="1"/>
        <end position="203"/>
    </location>
</feature>
<comment type="catalytic activity">
    <reaction evidence="1 17">
        <text>D-ribulose 5-phosphate = (2S)-2-hydroxy-3-oxobutyl phosphate + formate + H(+)</text>
        <dbReference type="Rhea" id="RHEA:18457"/>
        <dbReference type="ChEBI" id="CHEBI:15378"/>
        <dbReference type="ChEBI" id="CHEBI:15740"/>
        <dbReference type="ChEBI" id="CHEBI:58121"/>
        <dbReference type="ChEBI" id="CHEBI:58830"/>
        <dbReference type="EC" id="4.1.99.12"/>
    </reaction>
</comment>
<dbReference type="InterPro" id="IPR036144">
    <property type="entry name" value="RibA-like_sf"/>
</dbReference>
<feature type="active site" description="Nucleophile; for GTP cyclohydrolase activity" evidence="17">
    <location>
        <position position="333"/>
    </location>
</feature>
<feature type="binding site" evidence="17">
    <location>
        <begin position="254"/>
        <end position="258"/>
    </location>
    <ligand>
        <name>GTP</name>
        <dbReference type="ChEBI" id="CHEBI:37565"/>
    </ligand>
</feature>
<evidence type="ECO:0000256" key="10">
    <source>
        <dbReference type="ARBA" id="ARBA00022833"/>
    </source>
</evidence>
<feature type="binding site" evidence="17">
    <location>
        <begin position="141"/>
        <end position="145"/>
    </location>
    <ligand>
        <name>D-ribulose 5-phosphate</name>
        <dbReference type="ChEBI" id="CHEBI:58121"/>
    </ligand>
</feature>
<evidence type="ECO:0000256" key="5">
    <source>
        <dbReference type="ARBA" id="ARBA00005520"/>
    </source>
</evidence>
<comment type="pathway">
    <text evidence="4 17">Cofactor biosynthesis; riboflavin biosynthesis; 2-hydroxy-3-oxobutyl phosphate from D-ribulose 5-phosphate: step 1/1.</text>
</comment>
<evidence type="ECO:0000256" key="17">
    <source>
        <dbReference type="HAMAP-Rule" id="MF_01283"/>
    </source>
</evidence>
<reference evidence="19 20" key="1">
    <citation type="journal article" date="2022" name="Microbiol. Resour. Announc.">
        <title>Complete Genome Sequences of Thermus Strains Isolated from Senami Hot Spring in Japan.</title>
        <authorList>
            <person name="Miyazaki K."/>
        </authorList>
    </citation>
    <scope>NUCLEOTIDE SEQUENCE [LARGE SCALE GENOMIC DNA]</scope>
    <source>
        <strain evidence="19 20">SNM4-1</strain>
    </source>
</reference>
<proteinExistence type="inferred from homology"/>
<feature type="binding site" evidence="17">
    <location>
        <begin position="29"/>
        <end position="30"/>
    </location>
    <ligand>
        <name>D-ribulose 5-phosphate</name>
        <dbReference type="ChEBI" id="CHEBI:58121"/>
    </ligand>
</feature>
<keyword evidence="8 17" id="KW-0547">Nucleotide-binding</keyword>
<dbReference type="NCBIfam" id="NF006803">
    <property type="entry name" value="PRK09311.1"/>
    <property type="match status" value="1"/>
</dbReference>
<comment type="function">
    <text evidence="17">Catalyzes the conversion of GTP to 2,5-diamino-6-ribosylamino-4(3H)-pyrimidinone 5'-phosphate (DARP), formate and pyrophosphate.</text>
</comment>
<keyword evidence="11 17" id="KW-0460">Magnesium</keyword>
<dbReference type="InterPro" id="IPR032677">
    <property type="entry name" value="GTP_cyclohydro_II"/>
</dbReference>
<feature type="binding site" evidence="17">
    <location>
        <position position="272"/>
    </location>
    <ligand>
        <name>Zn(2+)</name>
        <dbReference type="ChEBI" id="CHEBI:29105"/>
        <note>catalytic</note>
    </ligand>
</feature>
<comment type="cofactor">
    <cofactor evidence="17">
        <name>Mg(2+)</name>
        <dbReference type="ChEBI" id="CHEBI:18420"/>
    </cofactor>
    <cofactor evidence="17">
        <name>Mn(2+)</name>
        <dbReference type="ChEBI" id="CHEBI:29035"/>
    </cofactor>
    <text evidence="17">Binds 2 divalent metal cations per subunit. Magnesium or manganese.</text>
</comment>
<feature type="binding site" evidence="17">
    <location>
        <position position="34"/>
    </location>
    <ligand>
        <name>D-ribulose 5-phosphate</name>
        <dbReference type="ChEBI" id="CHEBI:58121"/>
    </ligand>
</feature>
<dbReference type="NCBIfam" id="TIGR00506">
    <property type="entry name" value="ribB"/>
    <property type="match status" value="1"/>
</dbReference>
<dbReference type="Gene3D" id="3.40.50.10990">
    <property type="entry name" value="GTP cyclohydrolase II"/>
    <property type="match status" value="1"/>
</dbReference>
<evidence type="ECO:0000313" key="20">
    <source>
        <dbReference type="Proteomes" id="UP000831120"/>
    </source>
</evidence>
<feature type="region of interest" description="GTP cyclohydrolase II" evidence="17">
    <location>
        <begin position="204"/>
        <end position="400"/>
    </location>
</feature>
<dbReference type="InterPro" id="IPR000422">
    <property type="entry name" value="DHBP_synthase_RibB"/>
</dbReference>
<gene>
    <name evidence="17 19" type="primary">ribBA</name>
    <name evidence="19" type="ORF">TbrSNM41_09090</name>
</gene>
<dbReference type="PIRSF" id="PIRSF001259">
    <property type="entry name" value="RibA"/>
    <property type="match status" value="1"/>
</dbReference>
<organism evidence="19 20">
    <name type="scientific">Thermus brockianus</name>
    <dbReference type="NCBI Taxonomy" id="56956"/>
    <lineage>
        <taxon>Bacteria</taxon>
        <taxon>Thermotogati</taxon>
        <taxon>Deinococcota</taxon>
        <taxon>Deinococci</taxon>
        <taxon>Thermales</taxon>
        <taxon>Thermaceae</taxon>
        <taxon>Thermus</taxon>
    </lineage>
</organism>
<dbReference type="InterPro" id="IPR017945">
    <property type="entry name" value="DHBP_synth_RibB-like_a/b_dom"/>
</dbReference>
<comment type="catalytic activity">
    <reaction evidence="16 17">
        <text>GTP + 4 H2O = 2,5-diamino-6-hydroxy-4-(5-phosphoribosylamino)-pyrimidine + formate + 2 phosphate + 3 H(+)</text>
        <dbReference type="Rhea" id="RHEA:23704"/>
        <dbReference type="ChEBI" id="CHEBI:15377"/>
        <dbReference type="ChEBI" id="CHEBI:15378"/>
        <dbReference type="ChEBI" id="CHEBI:15740"/>
        <dbReference type="ChEBI" id="CHEBI:37565"/>
        <dbReference type="ChEBI" id="CHEBI:43474"/>
        <dbReference type="ChEBI" id="CHEBI:58614"/>
        <dbReference type="EC" id="3.5.4.25"/>
    </reaction>
</comment>
<keyword evidence="9 17" id="KW-0378">Hydrolase</keyword>
<feature type="binding site" evidence="17">
    <location>
        <position position="30"/>
    </location>
    <ligand>
        <name>Mg(2+)</name>
        <dbReference type="ChEBI" id="CHEBI:18420"/>
        <label>1</label>
    </ligand>
</feature>
<dbReference type="InterPro" id="IPR000926">
    <property type="entry name" value="RibA"/>
</dbReference>
<evidence type="ECO:0000256" key="2">
    <source>
        <dbReference type="ARBA" id="ARBA00002284"/>
    </source>
</evidence>
<dbReference type="NCBIfam" id="NF001591">
    <property type="entry name" value="PRK00393.1"/>
    <property type="match status" value="1"/>
</dbReference>
<comment type="similarity">
    <text evidence="5 17">In the N-terminal section; belongs to the DHBP synthase family.</text>
</comment>
<dbReference type="HAMAP" id="MF_01283">
    <property type="entry name" value="RibBA"/>
    <property type="match status" value="1"/>
</dbReference>
<dbReference type="HAMAP" id="MF_00180">
    <property type="entry name" value="RibB"/>
    <property type="match status" value="1"/>
</dbReference>
<feature type="binding site" evidence="17">
    <location>
        <position position="319"/>
    </location>
    <ligand>
        <name>GTP</name>
        <dbReference type="ChEBI" id="CHEBI:37565"/>
    </ligand>
</feature>
<sequence length="400" mass="44760">MMEGLASVKELLEELRQGRPVILVDDEDRENEGDLIMAAEHVTPEWVNFMLRECRGLLCVALTEERAKALDLPLMVERNQDPQGTRFTVSVDARGTTTGISAYERAATIRLLADPEATAQDFRRPGHIFPLVARPGGVLRRAGHTEATVDLLRLAGLTPVGSLIEILKEDGTMARLPDLLAFARQHGLKVGTIADLIRYRLEKGDLYVRREAEAALPTRFGEFRILGYRDTLTGEEHAALVMGSWEPEEPILVRMHSECLTGDALHSLRCDCGFQRDLALERIAREGKGVLVYLRQEGRGIGLINKIRAYHLQDQGLDTVEANLALGFPPDLRDYGVGAQILYDLGVRKMRLLTNNPRKVKALSGFGIEIVERIPLRAGDNPFNERYLQAKKEKLGHWMD</sequence>
<dbReference type="HAMAP" id="MF_00179">
    <property type="entry name" value="RibA"/>
    <property type="match status" value="1"/>
</dbReference>
<keyword evidence="7 17" id="KW-0479">Metal-binding</keyword>
<keyword evidence="15 17" id="KW-0511">Multifunctional enzyme</keyword>
<evidence type="ECO:0000256" key="1">
    <source>
        <dbReference type="ARBA" id="ARBA00000141"/>
    </source>
</evidence>
<evidence type="ECO:0000256" key="15">
    <source>
        <dbReference type="ARBA" id="ARBA00023268"/>
    </source>
</evidence>
<dbReference type="Proteomes" id="UP000831120">
    <property type="component" value="Chromosome"/>
</dbReference>
<dbReference type="EC" id="4.1.99.12" evidence="17"/>
<feature type="site" description="Essential for DHBP synthase activity" evidence="17">
    <location>
        <position position="127"/>
    </location>
</feature>
<dbReference type="SUPFAM" id="SSF55821">
    <property type="entry name" value="YrdC/RibB"/>
    <property type="match status" value="1"/>
</dbReference>
<feature type="active site" description="Proton acceptor; for GTP cyclohydrolase activity" evidence="17">
    <location>
        <position position="331"/>
    </location>
</feature>
<protein>
    <recommendedName>
        <fullName evidence="17">Riboflavin biosynthesis protein RibBA</fullName>
    </recommendedName>
    <domain>
        <recommendedName>
            <fullName evidence="17">3,4-dihydroxy-2-butanone 4-phosphate synthase</fullName>
            <shortName evidence="17">DHBP synthase</shortName>
            <ecNumber evidence="17">4.1.99.12</ecNumber>
        </recommendedName>
    </domain>
    <domain>
        <recommendedName>
            <fullName evidence="17">GTP cyclohydrolase-2</fullName>
            <ecNumber evidence="17">3.5.4.25</ecNumber>
        </recommendedName>
        <alternativeName>
            <fullName evidence="17">GTP cyclohydrolase II</fullName>
        </alternativeName>
    </domain>
</protein>
<feature type="binding site" evidence="17">
    <location>
        <position position="259"/>
    </location>
    <ligand>
        <name>Zn(2+)</name>
        <dbReference type="ChEBI" id="CHEBI:29105"/>
        <note>catalytic</note>
    </ligand>
</feature>
<feature type="binding site" evidence="17">
    <location>
        <position position="359"/>
    </location>
    <ligand>
        <name>GTP</name>
        <dbReference type="ChEBI" id="CHEBI:37565"/>
    </ligand>
</feature>
<keyword evidence="12 17" id="KW-0342">GTP-binding</keyword>
<dbReference type="SUPFAM" id="SSF142695">
    <property type="entry name" value="RibA-like"/>
    <property type="match status" value="1"/>
</dbReference>
<comment type="function">
    <text evidence="2 17">Catalyzes the conversion of D-ribulose 5-phosphate to formate and 3,4-dihydroxy-2-butanone 4-phosphate.</text>
</comment>
<feature type="site" description="Essential for DHBP synthase activity" evidence="17">
    <location>
        <position position="165"/>
    </location>
</feature>
<evidence type="ECO:0000256" key="4">
    <source>
        <dbReference type="ARBA" id="ARBA00004904"/>
    </source>
</evidence>
<dbReference type="NCBIfam" id="TIGR00505">
    <property type="entry name" value="ribA"/>
    <property type="match status" value="1"/>
</dbReference>
<evidence type="ECO:0000313" key="19">
    <source>
        <dbReference type="EMBL" id="BDG16175.1"/>
    </source>
</evidence>
<feature type="domain" description="GTP cyclohydrolase II" evidence="18">
    <location>
        <begin position="210"/>
        <end position="375"/>
    </location>
</feature>
<dbReference type="EC" id="3.5.4.25" evidence="17"/>
<comment type="cofactor">
    <cofactor evidence="17">
        <name>Zn(2+)</name>
        <dbReference type="ChEBI" id="CHEBI:29105"/>
    </cofactor>
    <text evidence="17">Binds 1 zinc ion per subunit.</text>
</comment>